<dbReference type="EMBL" id="JAKMUT010000007">
    <property type="protein sequence ID" value="MCZ9290135.1"/>
    <property type="molecule type" value="Genomic_DNA"/>
</dbReference>
<gene>
    <name evidence="2" type="ORF">L8V00_07965</name>
</gene>
<dbReference type="AlphaFoldDB" id="A0A9X3RG30"/>
<organism evidence="2 3">
    <name type="scientific">Corynebacterium evansiae</name>
    <dbReference type="NCBI Taxonomy" id="2913499"/>
    <lineage>
        <taxon>Bacteria</taxon>
        <taxon>Bacillati</taxon>
        <taxon>Actinomycetota</taxon>
        <taxon>Actinomycetes</taxon>
        <taxon>Mycobacteriales</taxon>
        <taxon>Corynebacteriaceae</taxon>
        <taxon>Corynebacterium</taxon>
    </lineage>
</organism>
<reference evidence="2" key="1">
    <citation type="submission" date="2022-02" db="EMBL/GenBank/DDBJ databases">
        <title>Corynebacterium sp. from urogenital microbiome.</title>
        <authorList>
            <person name="Cappelli E.A."/>
            <person name="Ribeiro T.G."/>
            <person name="Peixe L."/>
        </authorList>
    </citation>
    <scope>NUCLEOTIDE SEQUENCE</scope>
    <source>
        <strain evidence="2">C8Ua_174</strain>
    </source>
</reference>
<dbReference type="Proteomes" id="UP001146469">
    <property type="component" value="Unassembled WGS sequence"/>
</dbReference>
<protein>
    <submittedName>
        <fullName evidence="2">Toxin HicA</fullName>
    </submittedName>
</protein>
<feature type="region of interest" description="Disordered" evidence="1">
    <location>
        <begin position="36"/>
        <end position="63"/>
    </location>
</feature>
<name>A0A9X3RG30_9CORY</name>
<evidence type="ECO:0000313" key="2">
    <source>
        <dbReference type="EMBL" id="MCZ9290135.1"/>
    </source>
</evidence>
<dbReference type="RefSeq" id="WP_011274309.1">
    <property type="nucleotide sequence ID" value="NZ_JAKMUT010000007.1"/>
</dbReference>
<accession>A0A9X3RG30</accession>
<proteinExistence type="predicted"/>
<evidence type="ECO:0000313" key="3">
    <source>
        <dbReference type="Proteomes" id="UP001146469"/>
    </source>
</evidence>
<sequence>MGNSVPEILEKMRRAPASIRFTELTKVCDHYFESRQTTKTSHRTYKTPWRGDPRVNIQNSSGKAKPYQVRQVLRAVDKLETRRKKGGR</sequence>
<comment type="caution">
    <text evidence="2">The sequence shown here is derived from an EMBL/GenBank/DDBJ whole genome shotgun (WGS) entry which is preliminary data.</text>
</comment>
<evidence type="ECO:0000256" key="1">
    <source>
        <dbReference type="SAM" id="MobiDB-lite"/>
    </source>
</evidence>
<keyword evidence="3" id="KW-1185">Reference proteome</keyword>